<name>A0A261G8R8_9BIFI</name>
<accession>A0A261G8R8</accession>
<evidence type="ECO:0000313" key="2">
    <source>
        <dbReference type="Proteomes" id="UP000216451"/>
    </source>
</evidence>
<gene>
    <name evidence="1" type="ORF">BAQU_0677</name>
</gene>
<dbReference type="AlphaFoldDB" id="A0A261G8R8"/>
<reference evidence="1 2" key="1">
    <citation type="journal article" date="2017" name="BMC Genomics">
        <title>Comparative genomic and phylogenomic analyses of the Bifidobacteriaceae family.</title>
        <authorList>
            <person name="Lugli G.A."/>
            <person name="Milani C."/>
            <person name="Turroni F."/>
            <person name="Duranti S."/>
            <person name="Mancabelli L."/>
            <person name="Mangifesta M."/>
            <person name="Ferrario C."/>
            <person name="Modesto M."/>
            <person name="Mattarelli P."/>
            <person name="Jiri K."/>
            <person name="van Sinderen D."/>
            <person name="Ventura M."/>
        </authorList>
    </citation>
    <scope>NUCLEOTIDE SEQUENCE [LARGE SCALE GENOMIC DNA]</scope>
    <source>
        <strain evidence="1 2">LMG 28769</strain>
    </source>
</reference>
<proteinExistence type="predicted"/>
<protein>
    <submittedName>
        <fullName evidence="1">Uncharacterized protein</fullName>
    </submittedName>
</protein>
<organism evidence="1 2">
    <name type="scientific">Bifidobacterium aquikefiri</name>
    <dbReference type="NCBI Taxonomy" id="1653207"/>
    <lineage>
        <taxon>Bacteria</taxon>
        <taxon>Bacillati</taxon>
        <taxon>Actinomycetota</taxon>
        <taxon>Actinomycetes</taxon>
        <taxon>Bifidobacteriales</taxon>
        <taxon>Bifidobacteriaceae</taxon>
        <taxon>Bifidobacterium</taxon>
    </lineage>
</organism>
<evidence type="ECO:0000313" key="1">
    <source>
        <dbReference type="EMBL" id="OZG67585.1"/>
    </source>
</evidence>
<dbReference type="EMBL" id="MWXA01000004">
    <property type="protein sequence ID" value="OZG67585.1"/>
    <property type="molecule type" value="Genomic_DNA"/>
</dbReference>
<keyword evidence="2" id="KW-1185">Reference proteome</keyword>
<sequence>MCPAGDTVLVLVLRMQCGLGNEVTVRFHPSSQAHYSLRHLERSVAESRDLTRSGCQQLRSLGYGYASARDGRRGLAGEDSACVGRRRKRSGGQEKERPWRQERCSEEHTVFTIAVYLMQIRLSLKWVIFLSVKGHS</sequence>
<comment type="caution">
    <text evidence="1">The sequence shown here is derived from an EMBL/GenBank/DDBJ whole genome shotgun (WGS) entry which is preliminary data.</text>
</comment>
<dbReference type="Proteomes" id="UP000216451">
    <property type="component" value="Unassembled WGS sequence"/>
</dbReference>